<dbReference type="Pfam" id="PF00135">
    <property type="entry name" value="COesterase"/>
    <property type="match status" value="1"/>
</dbReference>
<proteinExistence type="inferred from homology"/>
<dbReference type="AlphaFoldDB" id="A0A918GSI9"/>
<evidence type="ECO:0000256" key="1">
    <source>
        <dbReference type="ARBA" id="ARBA00005964"/>
    </source>
</evidence>
<feature type="domain" description="Carboxylesterase type B" evidence="4">
    <location>
        <begin position="11"/>
        <end position="81"/>
    </location>
</feature>
<dbReference type="InterPro" id="IPR002018">
    <property type="entry name" value="CarbesteraseB"/>
</dbReference>
<dbReference type="EMBL" id="BMSL01000022">
    <property type="protein sequence ID" value="GGS58288.1"/>
    <property type="molecule type" value="Genomic_DNA"/>
</dbReference>
<dbReference type="SUPFAM" id="SSF53474">
    <property type="entry name" value="alpha/beta-Hydrolases"/>
    <property type="match status" value="1"/>
</dbReference>
<evidence type="ECO:0000256" key="2">
    <source>
        <dbReference type="ARBA" id="ARBA00022801"/>
    </source>
</evidence>
<evidence type="ECO:0000313" key="5">
    <source>
        <dbReference type="EMBL" id="GGS58288.1"/>
    </source>
</evidence>
<reference evidence="5" key="2">
    <citation type="submission" date="2020-09" db="EMBL/GenBank/DDBJ databases">
        <authorList>
            <person name="Sun Q."/>
            <person name="Ohkuma M."/>
        </authorList>
    </citation>
    <scope>NUCLEOTIDE SEQUENCE</scope>
    <source>
        <strain evidence="5">JCM 4234</strain>
    </source>
</reference>
<keyword evidence="6" id="KW-1185">Reference proteome</keyword>
<name>A0A918GSI9_STRGD</name>
<dbReference type="InterPro" id="IPR029058">
    <property type="entry name" value="AB_hydrolase_fold"/>
</dbReference>
<evidence type="ECO:0000313" key="6">
    <source>
        <dbReference type="Proteomes" id="UP000653493"/>
    </source>
</evidence>
<dbReference type="PROSITE" id="PS00122">
    <property type="entry name" value="CARBOXYLESTERASE_B_1"/>
    <property type="match status" value="1"/>
</dbReference>
<dbReference type="GO" id="GO:0016787">
    <property type="term" value="F:hydrolase activity"/>
    <property type="evidence" value="ECO:0007669"/>
    <property type="project" value="UniProtKB-KW"/>
</dbReference>
<dbReference type="Gene3D" id="3.40.50.1820">
    <property type="entry name" value="alpha/beta hydrolase"/>
    <property type="match status" value="1"/>
</dbReference>
<dbReference type="PANTHER" id="PTHR43142">
    <property type="entry name" value="CARBOXYLIC ESTER HYDROLASE"/>
    <property type="match status" value="1"/>
</dbReference>
<sequence>MFGGFGRPGPAGSGTFALQDQQAALRWARRDAAAFGGDPGNVTVAGSSSGAAAISGHFTSPGARGLFHRAVLACGEGMMDVPADARAKARR</sequence>
<gene>
    <name evidence="5" type="ORF">GCM10010238_54430</name>
</gene>
<dbReference type="PANTHER" id="PTHR43142:SF1">
    <property type="entry name" value="CARBOXYLIC ESTER HYDROLASE"/>
    <property type="match status" value="1"/>
</dbReference>
<evidence type="ECO:0000256" key="3">
    <source>
        <dbReference type="RuleBase" id="RU361235"/>
    </source>
</evidence>
<accession>A0A918GSI9</accession>
<comment type="similarity">
    <text evidence="1 3">Belongs to the type-B carboxylesterase/lipase family.</text>
</comment>
<comment type="caution">
    <text evidence="5">The sequence shown here is derived from an EMBL/GenBank/DDBJ whole genome shotgun (WGS) entry which is preliminary data.</text>
</comment>
<dbReference type="EC" id="3.1.1.-" evidence="3"/>
<reference evidence="5" key="1">
    <citation type="journal article" date="2014" name="Int. J. Syst. Evol. Microbiol.">
        <title>Complete genome sequence of Corynebacterium casei LMG S-19264T (=DSM 44701T), isolated from a smear-ripened cheese.</title>
        <authorList>
            <consortium name="US DOE Joint Genome Institute (JGI-PGF)"/>
            <person name="Walter F."/>
            <person name="Albersmeier A."/>
            <person name="Kalinowski J."/>
            <person name="Ruckert C."/>
        </authorList>
    </citation>
    <scope>NUCLEOTIDE SEQUENCE</scope>
    <source>
        <strain evidence="5">JCM 4234</strain>
    </source>
</reference>
<protein>
    <recommendedName>
        <fullName evidence="3">Carboxylic ester hydrolase</fullName>
        <ecNumber evidence="3">3.1.1.-</ecNumber>
    </recommendedName>
</protein>
<organism evidence="5 6">
    <name type="scientific">Streptomyces griseoviridis</name>
    <dbReference type="NCBI Taxonomy" id="45398"/>
    <lineage>
        <taxon>Bacteria</taxon>
        <taxon>Bacillati</taxon>
        <taxon>Actinomycetota</taxon>
        <taxon>Actinomycetes</taxon>
        <taxon>Kitasatosporales</taxon>
        <taxon>Streptomycetaceae</taxon>
        <taxon>Streptomyces</taxon>
    </lineage>
</organism>
<dbReference type="Proteomes" id="UP000653493">
    <property type="component" value="Unassembled WGS sequence"/>
</dbReference>
<evidence type="ECO:0000259" key="4">
    <source>
        <dbReference type="Pfam" id="PF00135"/>
    </source>
</evidence>
<dbReference type="InterPro" id="IPR019826">
    <property type="entry name" value="Carboxylesterase_B_AS"/>
</dbReference>
<keyword evidence="2 3" id="KW-0378">Hydrolase</keyword>